<comment type="caution">
    <text evidence="3">The sequence shown here is derived from an EMBL/GenBank/DDBJ whole genome shotgun (WGS) entry which is preliminary data.</text>
</comment>
<feature type="chain" id="PRO_5021872239" description="DUF5777 domain-containing protein" evidence="1">
    <location>
        <begin position="20"/>
        <end position="309"/>
    </location>
</feature>
<feature type="signal peptide" evidence="1">
    <location>
        <begin position="1"/>
        <end position="19"/>
    </location>
</feature>
<feature type="domain" description="DUF5777" evidence="2">
    <location>
        <begin position="50"/>
        <end position="299"/>
    </location>
</feature>
<dbReference type="EMBL" id="VLPK01000001">
    <property type="protein sequence ID" value="TSJ43577.1"/>
    <property type="molecule type" value="Genomic_DNA"/>
</dbReference>
<evidence type="ECO:0000259" key="2">
    <source>
        <dbReference type="Pfam" id="PF19089"/>
    </source>
</evidence>
<proteinExistence type="predicted"/>
<dbReference type="AlphaFoldDB" id="A0A556MUK0"/>
<dbReference type="OrthoDB" id="1117410at2"/>
<dbReference type="InterPro" id="IPR045916">
    <property type="entry name" value="DUF5777"/>
</dbReference>
<evidence type="ECO:0000313" key="4">
    <source>
        <dbReference type="Proteomes" id="UP000318733"/>
    </source>
</evidence>
<dbReference type="RefSeq" id="WP_144247143.1">
    <property type="nucleotide sequence ID" value="NZ_VLPK01000001.1"/>
</dbReference>
<evidence type="ECO:0000313" key="3">
    <source>
        <dbReference type="EMBL" id="TSJ43577.1"/>
    </source>
</evidence>
<name>A0A556MUK0_9SPHI</name>
<reference evidence="3 4" key="1">
    <citation type="submission" date="2019-07" db="EMBL/GenBank/DDBJ databases">
        <authorList>
            <person name="Huq M.A."/>
        </authorList>
    </citation>
    <scope>NUCLEOTIDE SEQUENCE [LARGE SCALE GENOMIC DNA]</scope>
    <source>
        <strain evidence="3 4">MAH-19</strain>
    </source>
</reference>
<sequence>MKKRIALIALLAASLAVNAQNGAKKPASSADSLMNAMNATNDKPMPVAIFKSTRLVLAQTTEMVKKNEFNFQIIHRFGDIAGHDGGGQTAFGIDRVNDVFFGFEYGVSDNFNIDLGRSTIGQLVQLELKWALVHQTTDDSSPFAVTLVGEAGAKPYQQAQFPTFSSRLSYFGQAIIARKFSQDISLQVAPSYVRDNTPFPNLPGNEQSFFALQGSARVRLSNHTGLILDYAHPFSSFRSNNYNFADPIGIGYEVETGGHVFTVNVTNANSVSEMNMLSNTQQRFSRGQYRIGFTISRMFDFNPKVKKEK</sequence>
<keyword evidence="4" id="KW-1185">Reference proteome</keyword>
<keyword evidence="1" id="KW-0732">Signal</keyword>
<accession>A0A556MUK0</accession>
<dbReference type="Proteomes" id="UP000318733">
    <property type="component" value="Unassembled WGS sequence"/>
</dbReference>
<protein>
    <recommendedName>
        <fullName evidence="2">DUF5777 domain-containing protein</fullName>
    </recommendedName>
</protein>
<organism evidence="3 4">
    <name type="scientific">Mucilaginibacter corticis</name>
    <dbReference type="NCBI Taxonomy" id="2597670"/>
    <lineage>
        <taxon>Bacteria</taxon>
        <taxon>Pseudomonadati</taxon>
        <taxon>Bacteroidota</taxon>
        <taxon>Sphingobacteriia</taxon>
        <taxon>Sphingobacteriales</taxon>
        <taxon>Sphingobacteriaceae</taxon>
        <taxon>Mucilaginibacter</taxon>
    </lineage>
</organism>
<evidence type="ECO:0000256" key="1">
    <source>
        <dbReference type="SAM" id="SignalP"/>
    </source>
</evidence>
<gene>
    <name evidence="3" type="ORF">FO440_05140</name>
</gene>
<dbReference type="Pfam" id="PF19089">
    <property type="entry name" value="DUF5777"/>
    <property type="match status" value="1"/>
</dbReference>